<evidence type="ECO:0000256" key="2">
    <source>
        <dbReference type="ARBA" id="ARBA00022676"/>
    </source>
</evidence>
<dbReference type="AlphaFoldDB" id="A0A2W5BA02"/>
<evidence type="ECO:0000256" key="6">
    <source>
        <dbReference type="ARBA" id="ARBA00022842"/>
    </source>
</evidence>
<keyword evidence="2 9" id="KW-0328">Glycosyltransferase</keyword>
<feature type="domain" description="Phosphoribosyltransferase" evidence="8">
    <location>
        <begin position="15"/>
        <end position="159"/>
    </location>
</feature>
<dbReference type="GO" id="GO:0005829">
    <property type="term" value="C:cytosol"/>
    <property type="evidence" value="ECO:0007669"/>
    <property type="project" value="TreeGrafter"/>
</dbReference>
<dbReference type="Pfam" id="PF00156">
    <property type="entry name" value="Pribosyltran"/>
    <property type="match status" value="1"/>
</dbReference>
<dbReference type="HAMAP" id="MF_01903">
    <property type="entry name" value="XGPRT"/>
    <property type="match status" value="1"/>
</dbReference>
<keyword evidence="3 9" id="KW-0808">Transferase</keyword>
<accession>A0A2W5BA02</accession>
<keyword evidence="5" id="KW-0660">Purine salvage</keyword>
<reference evidence="9 10" key="1">
    <citation type="submission" date="2017-08" db="EMBL/GenBank/DDBJ databases">
        <title>Infants hospitalized years apart are colonized by the same room-sourced microbial strains.</title>
        <authorList>
            <person name="Brooks B."/>
            <person name="Olm M.R."/>
            <person name="Firek B.A."/>
            <person name="Baker R."/>
            <person name="Thomas B.C."/>
            <person name="Morowitz M.J."/>
            <person name="Banfield J.F."/>
        </authorList>
    </citation>
    <scope>NUCLEOTIDE SEQUENCE [LARGE SCALE GENOMIC DNA]</scope>
    <source>
        <strain evidence="9">S2_018_000_R2_104</strain>
    </source>
</reference>
<dbReference type="EMBL" id="QFNK01000410">
    <property type="protein sequence ID" value="PZO77778.1"/>
    <property type="molecule type" value="Genomic_DNA"/>
</dbReference>
<evidence type="ECO:0000256" key="4">
    <source>
        <dbReference type="ARBA" id="ARBA00022723"/>
    </source>
</evidence>
<sequence>MADHSTYRKDFPVSWDEMHRNAKALAWRLLDKGPLEGGKWKGVLAITRGGMVPACIMARELEVLLIETFCISTYDVKDMGKSNILKMPAGVDNQGEGWIVIDDLVDTGGTFKIIREHFPKAHYAAIYAKPKGEPTVDTYVTAVSQDTWIHFPWDLEIQYAHPLARKPQENA</sequence>
<keyword evidence="6" id="KW-0460">Magnesium</keyword>
<dbReference type="Proteomes" id="UP000249557">
    <property type="component" value="Unassembled WGS sequence"/>
</dbReference>
<dbReference type="GO" id="GO:0004422">
    <property type="term" value="F:hypoxanthine phosphoribosyltransferase activity"/>
    <property type="evidence" value="ECO:0007669"/>
    <property type="project" value="TreeGrafter"/>
</dbReference>
<dbReference type="CDD" id="cd06223">
    <property type="entry name" value="PRTases_typeI"/>
    <property type="match status" value="1"/>
</dbReference>
<evidence type="ECO:0000256" key="7">
    <source>
        <dbReference type="ARBA" id="ARBA00023136"/>
    </source>
</evidence>
<dbReference type="UniPathway" id="UPA00909">
    <property type="reaction ID" value="UER00887"/>
</dbReference>
<dbReference type="PANTHER" id="PTHR39563">
    <property type="entry name" value="XANTHINE PHOSPHORIBOSYLTRANSFERASE"/>
    <property type="match status" value="1"/>
</dbReference>
<proteinExistence type="inferred from homology"/>
<name>A0A2W5BA02_9BACT</name>
<keyword evidence="4" id="KW-0479">Metal-binding</keyword>
<dbReference type="InterPro" id="IPR029057">
    <property type="entry name" value="PRTase-like"/>
</dbReference>
<evidence type="ECO:0000256" key="5">
    <source>
        <dbReference type="ARBA" id="ARBA00022726"/>
    </source>
</evidence>
<dbReference type="GO" id="GO:0032264">
    <property type="term" value="P:IMP salvage"/>
    <property type="evidence" value="ECO:0007669"/>
    <property type="project" value="TreeGrafter"/>
</dbReference>
<dbReference type="SUPFAM" id="SSF53271">
    <property type="entry name" value="PRTase-like"/>
    <property type="match status" value="1"/>
</dbReference>
<dbReference type="InterPro" id="IPR000836">
    <property type="entry name" value="PRTase_dom"/>
</dbReference>
<dbReference type="Gene3D" id="3.40.50.2020">
    <property type="match status" value="1"/>
</dbReference>
<protein>
    <submittedName>
        <fullName evidence="9">Xanthine phosphoribosyltransferase</fullName>
    </submittedName>
</protein>
<keyword evidence="1" id="KW-1003">Cell membrane</keyword>
<dbReference type="InterPro" id="IPR023747">
    <property type="entry name" value="Xanthine_Guanine_PRibTrfase"/>
</dbReference>
<dbReference type="NCBIfam" id="NF006613">
    <property type="entry name" value="PRK09177.1"/>
    <property type="match status" value="1"/>
</dbReference>
<dbReference type="GO" id="GO:0000310">
    <property type="term" value="F:xanthine phosphoribosyltransferase activity"/>
    <property type="evidence" value="ECO:0007669"/>
    <property type="project" value="InterPro"/>
</dbReference>
<dbReference type="GO" id="GO:0006166">
    <property type="term" value="P:purine ribonucleoside salvage"/>
    <property type="evidence" value="ECO:0007669"/>
    <property type="project" value="UniProtKB-KW"/>
</dbReference>
<evidence type="ECO:0000313" key="9">
    <source>
        <dbReference type="EMBL" id="PZO77778.1"/>
    </source>
</evidence>
<keyword evidence="7" id="KW-0472">Membrane</keyword>
<dbReference type="GO" id="GO:0032263">
    <property type="term" value="P:GMP salvage"/>
    <property type="evidence" value="ECO:0007669"/>
    <property type="project" value="UniProtKB-UniPathway"/>
</dbReference>
<organism evidence="9 10">
    <name type="scientific">Micavibrio aeruginosavorus</name>
    <dbReference type="NCBI Taxonomy" id="349221"/>
    <lineage>
        <taxon>Bacteria</taxon>
        <taxon>Pseudomonadati</taxon>
        <taxon>Bdellovibrionota</taxon>
        <taxon>Bdellovibrionia</taxon>
        <taxon>Bdellovibrionales</taxon>
        <taxon>Pseudobdellovibrionaceae</taxon>
        <taxon>Micavibrio</taxon>
    </lineage>
</organism>
<comment type="caution">
    <text evidence="9">The sequence shown here is derived from an EMBL/GenBank/DDBJ whole genome shotgun (WGS) entry which is preliminary data.</text>
</comment>
<gene>
    <name evidence="9" type="ORF">DI626_12200</name>
</gene>
<dbReference type="UniPathway" id="UPA00602">
    <property type="reaction ID" value="UER00658"/>
</dbReference>
<dbReference type="PANTHER" id="PTHR39563:SF1">
    <property type="entry name" value="XANTHINE-GUANINE PHOSPHORIBOSYLTRANSFERASE"/>
    <property type="match status" value="1"/>
</dbReference>
<evidence type="ECO:0000259" key="8">
    <source>
        <dbReference type="Pfam" id="PF00156"/>
    </source>
</evidence>
<dbReference type="GO" id="GO:0046872">
    <property type="term" value="F:metal ion binding"/>
    <property type="evidence" value="ECO:0007669"/>
    <property type="project" value="UniProtKB-KW"/>
</dbReference>
<evidence type="ECO:0000256" key="3">
    <source>
        <dbReference type="ARBA" id="ARBA00022679"/>
    </source>
</evidence>
<dbReference type="GO" id="GO:0032265">
    <property type="term" value="P:XMP salvage"/>
    <property type="evidence" value="ECO:0007669"/>
    <property type="project" value="UniProtKB-UniPathway"/>
</dbReference>
<evidence type="ECO:0000313" key="10">
    <source>
        <dbReference type="Proteomes" id="UP000249557"/>
    </source>
</evidence>
<evidence type="ECO:0000256" key="1">
    <source>
        <dbReference type="ARBA" id="ARBA00022475"/>
    </source>
</evidence>